<comment type="caution">
    <text evidence="8">The sequence shown here is derived from an EMBL/GenBank/DDBJ whole genome shotgun (WGS) entry which is preliminary data.</text>
</comment>
<sequence>MAAHCPNCRFERLQAAEFHGESVDLCGRCGGMWFDDGELDRSLSSADNGHDKVKLESSLGDFIGYDRRACPKCRSKLGRFYLLNGLEMEVQRCLDCSGTWVEQEARAVVVDTPNAAEFLQQLQGKLGIGAWLFQFLLKLPLETNLKPKGRPWVTWALIVLNVFMFACYQLQVDWLAPYQAELPLTPALLMQGEQPWSLLTYMFLHGGYLHIIGNMYFLYIIGDNLEDVLGRTRYLLLYLLCGMVAAFAQVAADPSSTTPIIGASGAIAGLFGMYMLWFRNAKLSFMLLIVQLRLPVQWYFIIWLGMNVWGLMQAGVGVAYWAHIGGFVAGLVVGWRYRASVFANNPMVALLHQGTLRWRRDARQSK</sequence>
<dbReference type="SUPFAM" id="SSF144091">
    <property type="entry name" value="Rhomboid-like"/>
    <property type="match status" value="1"/>
</dbReference>
<evidence type="ECO:0000256" key="2">
    <source>
        <dbReference type="ARBA" id="ARBA00022692"/>
    </source>
</evidence>
<dbReference type="InterPro" id="IPR035952">
    <property type="entry name" value="Rhomboid-like_sf"/>
</dbReference>
<feature type="transmembrane region" description="Helical" evidence="5">
    <location>
        <begin position="234"/>
        <end position="252"/>
    </location>
</feature>
<dbReference type="InterPro" id="IPR022764">
    <property type="entry name" value="Peptidase_S54_rhomboid_dom"/>
</dbReference>
<dbReference type="Pfam" id="PF13453">
    <property type="entry name" value="Zn_ribbon_TFIIB"/>
    <property type="match status" value="1"/>
</dbReference>
<keyword evidence="3 5" id="KW-1133">Transmembrane helix</keyword>
<dbReference type="GO" id="GO:0008233">
    <property type="term" value="F:peptidase activity"/>
    <property type="evidence" value="ECO:0007669"/>
    <property type="project" value="UniProtKB-KW"/>
</dbReference>
<keyword evidence="8" id="KW-0645">Protease</keyword>
<evidence type="ECO:0000313" key="8">
    <source>
        <dbReference type="EMBL" id="MCS4555824.1"/>
    </source>
</evidence>
<feature type="transmembrane region" description="Helical" evidence="5">
    <location>
        <begin position="152"/>
        <end position="171"/>
    </location>
</feature>
<dbReference type="PANTHER" id="PTHR43731:SF26">
    <property type="entry name" value="RHOMBOID-LIKE PROTEIN 10, CHLOROPLASTIC"/>
    <property type="match status" value="1"/>
</dbReference>
<keyword evidence="4 5" id="KW-0472">Membrane</keyword>
<evidence type="ECO:0000256" key="4">
    <source>
        <dbReference type="ARBA" id="ARBA00023136"/>
    </source>
</evidence>
<feature type="transmembrane region" description="Helical" evidence="5">
    <location>
        <begin position="198"/>
        <end position="222"/>
    </location>
</feature>
<evidence type="ECO:0000313" key="9">
    <source>
        <dbReference type="Proteomes" id="UP001201549"/>
    </source>
</evidence>
<dbReference type="GO" id="GO:0006508">
    <property type="term" value="P:proteolysis"/>
    <property type="evidence" value="ECO:0007669"/>
    <property type="project" value="UniProtKB-KW"/>
</dbReference>
<evidence type="ECO:0000259" key="6">
    <source>
        <dbReference type="Pfam" id="PF01694"/>
    </source>
</evidence>
<proteinExistence type="predicted"/>
<evidence type="ECO:0000256" key="5">
    <source>
        <dbReference type="SAM" id="Phobius"/>
    </source>
</evidence>
<dbReference type="InterPro" id="IPR027392">
    <property type="entry name" value="TF_Znf"/>
</dbReference>
<name>A0ABT2FHL4_9GAMM</name>
<gene>
    <name evidence="8" type="ORF">L9G74_05180</name>
</gene>
<dbReference type="Pfam" id="PF01694">
    <property type="entry name" value="Rhomboid"/>
    <property type="match status" value="1"/>
</dbReference>
<comment type="subcellular location">
    <subcellularLocation>
        <location evidence="1">Membrane</location>
        <topology evidence="1">Multi-pass membrane protein</topology>
    </subcellularLocation>
</comment>
<dbReference type="RefSeq" id="WP_238895236.1">
    <property type="nucleotide sequence ID" value="NZ_JAKOGG010000003.1"/>
</dbReference>
<dbReference type="EMBL" id="JAKOGG010000003">
    <property type="protein sequence ID" value="MCS4555824.1"/>
    <property type="molecule type" value="Genomic_DNA"/>
</dbReference>
<dbReference type="Proteomes" id="UP001201549">
    <property type="component" value="Unassembled WGS sequence"/>
</dbReference>
<accession>A0ABT2FHL4</accession>
<feature type="transmembrane region" description="Helical" evidence="5">
    <location>
        <begin position="258"/>
        <end position="278"/>
    </location>
</feature>
<feature type="domain" description="Peptidase S54 rhomboid" evidence="6">
    <location>
        <begin position="193"/>
        <end position="337"/>
    </location>
</feature>
<dbReference type="EC" id="3.4.21.105" evidence="8"/>
<evidence type="ECO:0000256" key="3">
    <source>
        <dbReference type="ARBA" id="ARBA00022989"/>
    </source>
</evidence>
<protein>
    <submittedName>
        <fullName evidence="8">Rhomboid family intramembrane serine protease</fullName>
        <ecNumber evidence="8">3.4.21.105</ecNumber>
    </submittedName>
</protein>
<organism evidence="8 9">
    <name type="scientific">Shewanella electrica</name>
    <dbReference type="NCBI Taxonomy" id="515560"/>
    <lineage>
        <taxon>Bacteria</taxon>
        <taxon>Pseudomonadati</taxon>
        <taxon>Pseudomonadota</taxon>
        <taxon>Gammaproteobacteria</taxon>
        <taxon>Alteromonadales</taxon>
        <taxon>Shewanellaceae</taxon>
        <taxon>Shewanella</taxon>
    </lineage>
</organism>
<feature type="transmembrane region" description="Helical" evidence="5">
    <location>
        <begin position="285"/>
        <end position="306"/>
    </location>
</feature>
<evidence type="ECO:0000259" key="7">
    <source>
        <dbReference type="Pfam" id="PF13453"/>
    </source>
</evidence>
<evidence type="ECO:0000256" key="1">
    <source>
        <dbReference type="ARBA" id="ARBA00004141"/>
    </source>
</evidence>
<keyword evidence="8" id="KW-0378">Hydrolase</keyword>
<dbReference type="InterPro" id="IPR050925">
    <property type="entry name" value="Rhomboid_protease_S54"/>
</dbReference>
<feature type="domain" description="Transcription factor zinc-finger" evidence="7">
    <location>
        <begin position="4"/>
        <end position="43"/>
    </location>
</feature>
<feature type="transmembrane region" description="Helical" evidence="5">
    <location>
        <begin position="318"/>
        <end position="337"/>
    </location>
</feature>
<keyword evidence="2 5" id="KW-0812">Transmembrane</keyword>
<dbReference type="Gene3D" id="1.20.1540.10">
    <property type="entry name" value="Rhomboid-like"/>
    <property type="match status" value="1"/>
</dbReference>
<keyword evidence="9" id="KW-1185">Reference proteome</keyword>
<reference evidence="9" key="1">
    <citation type="submission" date="2023-07" db="EMBL/GenBank/DDBJ databases">
        <title>Shewanella mangrovi sp. nov., an acetaldehyde- degrading bacterium isolated from mangrove sediment.</title>
        <authorList>
            <person name="Liu Y."/>
        </authorList>
    </citation>
    <scope>NUCLEOTIDE SEQUENCE [LARGE SCALE GENOMIC DNA]</scope>
    <source>
        <strain evidence="9">C32</strain>
    </source>
</reference>
<dbReference type="PANTHER" id="PTHR43731">
    <property type="entry name" value="RHOMBOID PROTEASE"/>
    <property type="match status" value="1"/>
</dbReference>